<evidence type="ECO:0000256" key="1">
    <source>
        <dbReference type="SAM" id="Phobius"/>
    </source>
</evidence>
<sequence>MMGNKNLIPYDYRALITWGVIASFLFTFSQTLLSYSLVFGIVFITLFIFLGLFIDYRLTKKQNLLMQIKNFTSMQIFIFKIAISIFIFMSIFSILSLKIDEYSFVYTLWIFIISIFSLILSYLIKTKIYELHANVLFLTSIFLLFLSMFLNSEQLRFFSQTLCIIEIGFGYILIGILKNIESKTQN</sequence>
<feature type="transmembrane region" description="Helical" evidence="1">
    <location>
        <begin position="157"/>
        <end position="177"/>
    </location>
</feature>
<accession>A0A6L4WT07</accession>
<feature type="transmembrane region" description="Helical" evidence="1">
    <location>
        <begin position="35"/>
        <end position="56"/>
    </location>
</feature>
<keyword evidence="1" id="KW-0472">Membrane</keyword>
<evidence type="ECO:0000313" key="5">
    <source>
        <dbReference type="Proteomes" id="UP000472839"/>
    </source>
</evidence>
<gene>
    <name evidence="3" type="ORF">GBG18_05180</name>
    <name evidence="2" type="ORF">GBG19_12125</name>
</gene>
<comment type="caution">
    <text evidence="2">The sequence shown here is derived from an EMBL/GenBank/DDBJ whole genome shotgun (WGS) entry which is preliminary data.</text>
</comment>
<feature type="transmembrane region" description="Helical" evidence="1">
    <location>
        <begin position="131"/>
        <end position="151"/>
    </location>
</feature>
<dbReference type="Proteomes" id="UP000472839">
    <property type="component" value="Unassembled WGS sequence"/>
</dbReference>
<feature type="transmembrane region" description="Helical" evidence="1">
    <location>
        <begin position="77"/>
        <end position="97"/>
    </location>
</feature>
<keyword evidence="4" id="KW-1185">Reference proteome</keyword>
<dbReference type="EMBL" id="WFKK01000041">
    <property type="protein sequence ID" value="KAB7886469.1"/>
    <property type="molecule type" value="Genomic_DNA"/>
</dbReference>
<keyword evidence="1" id="KW-1133">Transmembrane helix</keyword>
<feature type="transmembrane region" description="Helical" evidence="1">
    <location>
        <begin position="103"/>
        <end position="124"/>
    </location>
</feature>
<protein>
    <submittedName>
        <fullName evidence="2">Uncharacterized protein</fullName>
    </submittedName>
</protein>
<dbReference type="AlphaFoldDB" id="A0A6L4WT07"/>
<proteinExistence type="predicted"/>
<reference evidence="4 5" key="1">
    <citation type="submission" date="2019-10" db="EMBL/GenBank/DDBJ databases">
        <title>Poseidonibacter ostreae sp. nov., isolated from the gut of the Ostrea denselamellosa.</title>
        <authorList>
            <person name="Choi A."/>
        </authorList>
    </citation>
    <scope>NUCLEOTIDE SEQUENCE [LARGE SCALE GENOMIC DNA]</scope>
    <source>
        <strain evidence="2 5">SJOD-M-33</strain>
        <strain evidence="3 4">SJOD-M-5</strain>
    </source>
</reference>
<organism evidence="2 5">
    <name type="scientific">Poseidonibacter ostreae</name>
    <dbReference type="NCBI Taxonomy" id="2654171"/>
    <lineage>
        <taxon>Bacteria</taxon>
        <taxon>Pseudomonadati</taxon>
        <taxon>Campylobacterota</taxon>
        <taxon>Epsilonproteobacteria</taxon>
        <taxon>Campylobacterales</taxon>
        <taxon>Arcobacteraceae</taxon>
        <taxon>Poseidonibacter</taxon>
    </lineage>
</organism>
<evidence type="ECO:0000313" key="3">
    <source>
        <dbReference type="EMBL" id="KAB7891829.1"/>
    </source>
</evidence>
<keyword evidence="1" id="KW-0812">Transmembrane</keyword>
<dbReference type="Proteomes" id="UP000461010">
    <property type="component" value="Unassembled WGS sequence"/>
</dbReference>
<dbReference type="RefSeq" id="WP_152189026.1">
    <property type="nucleotide sequence ID" value="NZ_WFKJ01000011.1"/>
</dbReference>
<name>A0A6L4WT07_9BACT</name>
<evidence type="ECO:0000313" key="2">
    <source>
        <dbReference type="EMBL" id="KAB7886469.1"/>
    </source>
</evidence>
<dbReference type="EMBL" id="WFKJ01000011">
    <property type="protein sequence ID" value="KAB7891829.1"/>
    <property type="molecule type" value="Genomic_DNA"/>
</dbReference>
<evidence type="ECO:0000313" key="4">
    <source>
        <dbReference type="Proteomes" id="UP000461010"/>
    </source>
</evidence>